<proteinExistence type="predicted"/>
<evidence type="ECO:0000313" key="2">
    <source>
        <dbReference type="EMBL" id="KAF5842750.1"/>
    </source>
</evidence>
<comment type="caution">
    <text evidence="2">The sequence shown here is derived from an EMBL/GenBank/DDBJ whole genome shotgun (WGS) entry which is preliminary data.</text>
</comment>
<keyword evidence="3" id="KW-1185">Reference proteome</keyword>
<dbReference type="EMBL" id="MU069455">
    <property type="protein sequence ID" value="KAF5842750.1"/>
    <property type="molecule type" value="Genomic_DNA"/>
</dbReference>
<feature type="region of interest" description="Disordered" evidence="1">
    <location>
        <begin position="16"/>
        <end position="42"/>
    </location>
</feature>
<evidence type="ECO:0008006" key="4">
    <source>
        <dbReference type="Google" id="ProtNLM"/>
    </source>
</evidence>
<sequence>MSDVLLEAAAEQLLQQPALSPGNEALPDAVSSSSGSGGDHTMMLAVSGKNKEAASAAARSLVQFISVFGPDQSMLDSPQGKGRRAAALQAVQQALLQPGLLSTLSTSDLEAVMDCASDSEQAGELSTACRKLLEQRARKDGA</sequence>
<protein>
    <recommendedName>
        <fullName evidence="4">Encoded protein</fullName>
    </recommendedName>
</protein>
<evidence type="ECO:0000313" key="3">
    <source>
        <dbReference type="Proteomes" id="UP000815325"/>
    </source>
</evidence>
<dbReference type="Proteomes" id="UP000815325">
    <property type="component" value="Unassembled WGS sequence"/>
</dbReference>
<organism evidence="2 3">
    <name type="scientific">Dunaliella salina</name>
    <name type="common">Green alga</name>
    <name type="synonym">Protococcus salinus</name>
    <dbReference type="NCBI Taxonomy" id="3046"/>
    <lineage>
        <taxon>Eukaryota</taxon>
        <taxon>Viridiplantae</taxon>
        <taxon>Chlorophyta</taxon>
        <taxon>core chlorophytes</taxon>
        <taxon>Chlorophyceae</taxon>
        <taxon>CS clade</taxon>
        <taxon>Chlamydomonadales</taxon>
        <taxon>Dunaliellaceae</taxon>
        <taxon>Dunaliella</taxon>
    </lineage>
</organism>
<gene>
    <name evidence="2" type="ORF">DUNSADRAFT_5122</name>
</gene>
<accession>A0ABQ7H7D1</accession>
<reference evidence="2" key="1">
    <citation type="submission" date="2017-08" db="EMBL/GenBank/DDBJ databases">
        <authorList>
            <person name="Polle J.E."/>
            <person name="Barry K."/>
            <person name="Cushman J."/>
            <person name="Schmutz J."/>
            <person name="Tran D."/>
            <person name="Hathwaick L.T."/>
            <person name="Yim W.C."/>
            <person name="Jenkins J."/>
            <person name="Mckie-Krisberg Z.M."/>
            <person name="Prochnik S."/>
            <person name="Lindquist E."/>
            <person name="Dockter R.B."/>
            <person name="Adam C."/>
            <person name="Molina H."/>
            <person name="Bunkerborg J."/>
            <person name="Jin E."/>
            <person name="Buchheim M."/>
            <person name="Magnuson J."/>
        </authorList>
    </citation>
    <scope>NUCLEOTIDE SEQUENCE</scope>
    <source>
        <strain evidence="2">CCAP 19/18</strain>
    </source>
</reference>
<evidence type="ECO:0000256" key="1">
    <source>
        <dbReference type="SAM" id="MobiDB-lite"/>
    </source>
</evidence>
<name>A0ABQ7H7D1_DUNSA</name>